<dbReference type="GO" id="GO:0016747">
    <property type="term" value="F:acyltransferase activity, transferring groups other than amino-acyl groups"/>
    <property type="evidence" value="ECO:0007669"/>
    <property type="project" value="InterPro"/>
</dbReference>
<dbReference type="RefSeq" id="WP_179669014.1">
    <property type="nucleotide sequence ID" value="NZ_JACCFP010000001.1"/>
</dbReference>
<sequence length="347" mass="37929">MSAMTTDLVIRPVDPRDEDAIRAWTALSTAVVEHEIGDSGAMWTAPEMIAVLQNPPNNRHELIFNGTVDGELVATGWITLPQLDNLRSADLYLGVRPDHRRKGYGTQVLALLETVCAEHGRTILSALTDWPYDGSPDGTGAPGVEFGKVHGFEFALGDVQRELPLPADEVRLKELAAEAAPHHSDYELRSWTGPVPDDIVLSYLELSATLATEAPTGDLEVENAAVDVEAHRSAERVLAEQQRTPWHTVALDRDGRVVAYSDLIVPATDPKWVFQWGTLVAKEHRGHRLGLAVKVANLLALQAAGGLDGRRVVTWNAEVNEHMIGVNERMGFIAMARGGSLQKKLEE</sequence>
<keyword evidence="3" id="KW-1185">Reference proteome</keyword>
<comment type="caution">
    <text evidence="2">The sequence shown here is derived from an EMBL/GenBank/DDBJ whole genome shotgun (WGS) entry which is preliminary data.</text>
</comment>
<keyword evidence="2" id="KW-0808">Transferase</keyword>
<dbReference type="EMBL" id="JACCFP010000001">
    <property type="protein sequence ID" value="NYJ02679.1"/>
    <property type="molecule type" value="Genomic_DNA"/>
</dbReference>
<dbReference type="Gene3D" id="3.40.630.30">
    <property type="match status" value="1"/>
</dbReference>
<dbReference type="SUPFAM" id="SSF55729">
    <property type="entry name" value="Acyl-CoA N-acyltransferases (Nat)"/>
    <property type="match status" value="2"/>
</dbReference>
<reference evidence="2 3" key="1">
    <citation type="submission" date="2020-07" db="EMBL/GenBank/DDBJ databases">
        <title>Sequencing the genomes of 1000 actinobacteria strains.</title>
        <authorList>
            <person name="Klenk H.-P."/>
        </authorList>
    </citation>
    <scope>NUCLEOTIDE SEQUENCE [LARGE SCALE GENOMIC DNA]</scope>
    <source>
        <strain evidence="2 3">DSM 103833</strain>
    </source>
</reference>
<feature type="domain" description="N-acetyltransferase" evidence="1">
    <location>
        <begin position="8"/>
        <end position="168"/>
    </location>
</feature>
<dbReference type="CDD" id="cd04301">
    <property type="entry name" value="NAT_SF"/>
    <property type="match status" value="1"/>
</dbReference>
<evidence type="ECO:0000313" key="3">
    <source>
        <dbReference type="Proteomes" id="UP000530424"/>
    </source>
</evidence>
<gene>
    <name evidence="2" type="ORF">HNR19_003377</name>
</gene>
<name>A0A853C5Z2_9ACTN</name>
<organism evidence="2 3">
    <name type="scientific">Nocardioides thalensis</name>
    <dbReference type="NCBI Taxonomy" id="1914755"/>
    <lineage>
        <taxon>Bacteria</taxon>
        <taxon>Bacillati</taxon>
        <taxon>Actinomycetota</taxon>
        <taxon>Actinomycetes</taxon>
        <taxon>Propionibacteriales</taxon>
        <taxon>Nocardioidaceae</taxon>
        <taxon>Nocardioides</taxon>
    </lineage>
</organism>
<evidence type="ECO:0000313" key="2">
    <source>
        <dbReference type="EMBL" id="NYJ02679.1"/>
    </source>
</evidence>
<protein>
    <submittedName>
        <fullName evidence="2">GNAT superfamily N-acetyltransferase</fullName>
    </submittedName>
</protein>
<proteinExistence type="predicted"/>
<accession>A0A853C5Z2</accession>
<dbReference type="InterPro" id="IPR016181">
    <property type="entry name" value="Acyl_CoA_acyltransferase"/>
</dbReference>
<dbReference type="PROSITE" id="PS51186">
    <property type="entry name" value="GNAT"/>
    <property type="match status" value="1"/>
</dbReference>
<dbReference type="Proteomes" id="UP000530424">
    <property type="component" value="Unassembled WGS sequence"/>
</dbReference>
<evidence type="ECO:0000259" key="1">
    <source>
        <dbReference type="PROSITE" id="PS51186"/>
    </source>
</evidence>
<dbReference type="AlphaFoldDB" id="A0A853C5Z2"/>
<dbReference type="InterPro" id="IPR000182">
    <property type="entry name" value="GNAT_dom"/>
</dbReference>
<dbReference type="Pfam" id="PF00583">
    <property type="entry name" value="Acetyltransf_1"/>
    <property type="match status" value="1"/>
</dbReference>